<reference evidence="1 2" key="1">
    <citation type="submission" date="2008-10" db="EMBL/GenBank/DDBJ databases">
        <title>Draft genome sequence of Bacteroides dorei (DSM 17855).</title>
        <authorList>
            <person name="Sudarsanam P."/>
            <person name="Ley R."/>
            <person name="Guruge J."/>
            <person name="Turnbaugh P.J."/>
            <person name="Mahowald M."/>
            <person name="Liep D."/>
            <person name="Gordon J."/>
        </authorList>
    </citation>
    <scope>NUCLEOTIDE SEQUENCE [LARGE SCALE GENOMIC DNA]</scope>
    <source>
        <strain evidence="1 2">DSM 17855</strain>
    </source>
</reference>
<evidence type="ECO:0000313" key="1">
    <source>
        <dbReference type="EMBL" id="EEB22861.1"/>
    </source>
</evidence>
<proteinExistence type="predicted"/>
<evidence type="ECO:0000313" key="2">
    <source>
        <dbReference type="Proteomes" id="UP000004849"/>
    </source>
</evidence>
<accession>B6W533</accession>
<dbReference type="HOGENOM" id="CLU_3164568_0_0_10"/>
<reference evidence="1 2" key="2">
    <citation type="submission" date="2008-10" db="EMBL/GenBank/DDBJ databases">
        <authorList>
            <person name="Fulton L."/>
            <person name="Clifton S."/>
            <person name="Fulton B."/>
            <person name="Xu J."/>
            <person name="Minx P."/>
            <person name="Pepin K.H."/>
            <person name="Johnson M."/>
            <person name="Thiruvilangam P."/>
            <person name="Bhonagiri V."/>
            <person name="Nash W.E."/>
            <person name="Mardis E.R."/>
            <person name="Wilson R.K."/>
        </authorList>
    </citation>
    <scope>NUCLEOTIDE SEQUENCE [LARGE SCALE GENOMIC DNA]</scope>
    <source>
        <strain evidence="1 2">DSM 17855</strain>
    </source>
</reference>
<dbReference type="Proteomes" id="UP000004849">
    <property type="component" value="Unassembled WGS sequence"/>
</dbReference>
<dbReference type="EMBL" id="ABWZ01000084">
    <property type="protein sequence ID" value="EEB22861.1"/>
    <property type="molecule type" value="Genomic_DNA"/>
</dbReference>
<protein>
    <submittedName>
        <fullName evidence="1">Uncharacterized protein</fullName>
    </submittedName>
</protein>
<sequence>MKQETGLWHLCSLCKLTQSGKQVGMDTQDILRNYNLSVWGKPVFLSL</sequence>
<gene>
    <name evidence="1" type="ORF">BACDOR_04684</name>
</gene>
<organism evidence="1 2">
    <name type="scientific">Phocaeicola dorei DSM 17855</name>
    <dbReference type="NCBI Taxonomy" id="483217"/>
    <lineage>
        <taxon>Bacteria</taxon>
        <taxon>Pseudomonadati</taxon>
        <taxon>Bacteroidota</taxon>
        <taxon>Bacteroidia</taxon>
        <taxon>Bacteroidales</taxon>
        <taxon>Bacteroidaceae</taxon>
        <taxon>Phocaeicola</taxon>
    </lineage>
</organism>
<dbReference type="AlphaFoldDB" id="B6W533"/>
<name>B6W533_9BACT</name>